<keyword evidence="1" id="KW-1133">Transmembrane helix</keyword>
<keyword evidence="1" id="KW-0472">Membrane</keyword>
<keyword evidence="5" id="KW-1185">Reference proteome</keyword>
<feature type="transmembrane region" description="Helical" evidence="1">
    <location>
        <begin position="366"/>
        <end position="384"/>
    </location>
</feature>
<evidence type="ECO:0000313" key="3">
    <source>
        <dbReference type="EMBL" id="MDM3929079.1"/>
    </source>
</evidence>
<feature type="transmembrane region" description="Helical" evidence="1">
    <location>
        <begin position="310"/>
        <end position="328"/>
    </location>
</feature>
<feature type="transmembrane region" description="Helical" evidence="1">
    <location>
        <begin position="225"/>
        <end position="242"/>
    </location>
</feature>
<feature type="transmembrane region" description="Helical" evidence="1">
    <location>
        <begin position="124"/>
        <end position="146"/>
    </location>
</feature>
<evidence type="ECO:0000313" key="2">
    <source>
        <dbReference type="EMBL" id="ASL16890.1"/>
    </source>
</evidence>
<gene>
    <name evidence="2" type="ORF">MYCOZU2_04524</name>
    <name evidence="3" type="ORF">QRB35_24145</name>
</gene>
<sequence length="427" mass="42866">MPKKSLRPPAPPESGPNGPLLGTWQAAGLSMAVIASAAADGLGALLGAVTVIPVIYALTRLRAYAPHARSTAELIGATLGPRAGFAAGAIQLLAYLALAAKFAVALGAVVLVDFSSGDDPAKVVLWLPACALVAALAVGAVVCWVTTRVVASVVALLVVAGLLVYVYLALAVTARVAAGSDAVVIGTAATPSQLSGQLVGFGLGMVGVELVTARAARIARPGRSMSLAVAVVIGAAVILWVGDHQGVAGPWRWNAKFLTEAVPEFYADAGWTWMAVAGVALTAAAASASGWAAVRVAAGLAAAREATPNTGLRVAVVGLVAAMAAILSAHGMRVIAKVVFGAAALLLVLLYVFATEANSRIPGDSLVAWWVRLIVPALAAVLVVKPVVDTHFAVVEVATVIATMLGACAASVAASLSRAPRVVAKSE</sequence>
<dbReference type="AlphaFoldDB" id="A0A7U5MNP2"/>
<dbReference type="RefSeq" id="WP_089152114.1">
    <property type="nucleotide sequence ID" value="NZ_CP015267.1"/>
</dbReference>
<name>A0A7U5MNP2_MYCIT</name>
<feature type="transmembrane region" description="Helical" evidence="1">
    <location>
        <begin position="390"/>
        <end position="416"/>
    </location>
</feature>
<feature type="transmembrane region" description="Helical" evidence="1">
    <location>
        <begin position="334"/>
        <end position="354"/>
    </location>
</feature>
<feature type="transmembrane region" description="Helical" evidence="1">
    <location>
        <begin position="92"/>
        <end position="112"/>
    </location>
</feature>
<dbReference type="EMBL" id="JASZZX010000030">
    <property type="protein sequence ID" value="MDM3929079.1"/>
    <property type="molecule type" value="Genomic_DNA"/>
</dbReference>
<evidence type="ECO:0000256" key="1">
    <source>
        <dbReference type="SAM" id="Phobius"/>
    </source>
</evidence>
<evidence type="ECO:0000313" key="5">
    <source>
        <dbReference type="Proteomes" id="UP001529272"/>
    </source>
</evidence>
<evidence type="ECO:0000313" key="4">
    <source>
        <dbReference type="Proteomes" id="UP000198286"/>
    </source>
</evidence>
<feature type="transmembrane region" description="Helical" evidence="1">
    <location>
        <begin position="273"/>
        <end position="298"/>
    </location>
</feature>
<accession>A0A7U5MNP2</accession>
<proteinExistence type="predicted"/>
<dbReference type="Gene3D" id="1.20.1740.10">
    <property type="entry name" value="Amino acid/polyamine transporter I"/>
    <property type="match status" value="1"/>
</dbReference>
<feature type="transmembrane region" description="Helical" evidence="1">
    <location>
        <begin position="194"/>
        <end position="213"/>
    </location>
</feature>
<dbReference type="EMBL" id="CP015267">
    <property type="protein sequence ID" value="ASL16890.1"/>
    <property type="molecule type" value="Genomic_DNA"/>
</dbReference>
<reference evidence="2 4" key="1">
    <citation type="journal article" date="2017" name="Lancet Infect. Dis.">
        <title>Global outbreak of severe Mycobacterium chimaera disease after cardiac surgery: a molecular epidemiological study.</title>
        <authorList>
            <person name="van Ingen J."/>
            <person name="Kohl T."/>
            <person name="Kranzer K."/>
            <person name="Hasse B."/>
            <person name="Keller P."/>
            <person name="Szafranska A."/>
            <person name="Hillemann D."/>
            <person name="Chand M."/>
            <person name="Schreiber P."/>
            <person name="Sommerstein R."/>
            <person name="Berger C."/>
            <person name="Genoni M."/>
            <person name="Ruegg C."/>
            <person name="Troillet N."/>
            <person name="Widmer A.F."/>
            <person name="Becker S.L."/>
            <person name="Herrmann M."/>
            <person name="Eckmanns T."/>
            <person name="Haller S."/>
            <person name="Hoeller C."/>
            <person name="Debast S.B."/>
            <person name="Wolfhagen M.J."/>
            <person name="Hopman J."/>
            <person name="Kluytmans J."/>
            <person name="Langelaar M."/>
            <person name="Notermans D.W."/>
            <person name="ten Oever J."/>
            <person name="van den Barselaar P."/>
            <person name="Vonk A.B.A."/>
            <person name="Vos M.C."/>
            <person name="Ahmed N."/>
            <person name="Brown T."/>
            <person name="Crook D."/>
            <person name="Lamagni T."/>
            <person name="Phin N."/>
            <person name="Smith E.G."/>
            <person name="Zambon M."/>
            <person name="Serr A."/>
            <person name="Goetting T."/>
            <person name="Ebner W."/>
            <person name="Thuermer A."/>
            <person name="Utpatel C."/>
            <person name="Sproer C."/>
            <person name="Bunk B."/>
            <person name="Nubel U."/>
            <person name="Bloemberg G."/>
            <person name="Bottger E."/>
            <person name="Niemann S."/>
            <person name="Wagner D."/>
            <person name="Sax H."/>
        </authorList>
    </citation>
    <scope>NUCLEOTIDE SEQUENCE [LARGE SCALE GENOMIC DNA]</scope>
    <source>
        <strain evidence="2 4">ZUERICH-2</strain>
    </source>
</reference>
<reference evidence="3" key="2">
    <citation type="submission" date="2023-06" db="EMBL/GenBank/DDBJ databases">
        <title>Itaconate inhibition of nontuberculous mycobacteria.</title>
        <authorList>
            <person name="Breen P."/>
            <person name="Zimbric M."/>
            <person name="Caverly L."/>
        </authorList>
    </citation>
    <scope>NUCLEOTIDE SEQUENCE</scope>
    <source>
        <strain evidence="3">FLAC1071</strain>
    </source>
</reference>
<protein>
    <recommendedName>
        <fullName evidence="6">Amino acid transporter</fullName>
    </recommendedName>
</protein>
<evidence type="ECO:0008006" key="6">
    <source>
        <dbReference type="Google" id="ProtNLM"/>
    </source>
</evidence>
<organism evidence="2 4">
    <name type="scientific">Mycobacterium intracellulare subsp. chimaera</name>
    <dbReference type="NCBI Taxonomy" id="222805"/>
    <lineage>
        <taxon>Bacteria</taxon>
        <taxon>Bacillati</taxon>
        <taxon>Actinomycetota</taxon>
        <taxon>Actinomycetes</taxon>
        <taxon>Mycobacteriales</taxon>
        <taxon>Mycobacteriaceae</taxon>
        <taxon>Mycobacterium</taxon>
        <taxon>Mycobacterium avium complex (MAC)</taxon>
    </lineage>
</organism>
<feature type="transmembrane region" description="Helical" evidence="1">
    <location>
        <begin position="153"/>
        <end position="174"/>
    </location>
</feature>
<dbReference type="Proteomes" id="UP001529272">
    <property type="component" value="Unassembled WGS sequence"/>
</dbReference>
<dbReference type="Proteomes" id="UP000198286">
    <property type="component" value="Chromosome"/>
</dbReference>
<reference evidence="3" key="3">
    <citation type="submission" date="2023-06" db="EMBL/GenBank/DDBJ databases">
        <authorList>
            <person name="Spilker T."/>
        </authorList>
    </citation>
    <scope>NUCLEOTIDE SEQUENCE</scope>
    <source>
        <strain evidence="3">FLAC1071</strain>
    </source>
</reference>
<feature type="transmembrane region" description="Helical" evidence="1">
    <location>
        <begin position="26"/>
        <end position="59"/>
    </location>
</feature>
<keyword evidence="1" id="KW-0812">Transmembrane</keyword>